<evidence type="ECO:0000256" key="1">
    <source>
        <dbReference type="SAM" id="MobiDB-lite"/>
    </source>
</evidence>
<feature type="region of interest" description="Disordered" evidence="1">
    <location>
        <begin position="45"/>
        <end position="66"/>
    </location>
</feature>
<dbReference type="AlphaFoldDB" id="A0A3E2HRQ7"/>
<feature type="region of interest" description="Disordered" evidence="1">
    <location>
        <begin position="262"/>
        <end position="470"/>
    </location>
</feature>
<keyword evidence="3" id="KW-1185">Reference proteome</keyword>
<accession>A0A3E2HRQ7</accession>
<sequence length="704" mass="78251">MEEEQPSSNMEHEHEQDQELGYCFRCNSDDHDYLTCPILINDPAKSADDKDANNSGDPSGGLSQNPNQILTQEFVHPSSPIWFPPADDIQLPVRFALLQQWSRDLQSWAGQLHEWIRHMYIILENYPTATFQELADHSFKFTVTVIDSTEERQYLARAIRATDARLRPSHPRYPASSCPFRPSDVQAFFMAGERVEDQLIYLAQFLRDRERNRLPSYPGLFLDSIAESSDLELDETPMRARDGQHFLQMLQNGLCGRNIERKTSAQGPQSSEVKADDPKSFESNQKGLTQSDVTSGKSVGDSRPSQVGNEPRMHNFPTASRVSISSEAKTMQGEKKLQDKVTQQMSSSKPTQRSTTPCDENELDKCSDTGDDGEWTPTPAPKRGARARSSGKAARGKETENKQKESKPRAKQPRASAKSGPASKSDGPAPRKSRAKKVQKPVETAEAKEENAQEDDMAVELSAAIDRNKDKPGFFDALEAMAKKAKKEEEEKRMATQDNSGSKASTLKRKHDKIGPKLDLESMKKEKLAKVINARLEKMKRSSADGQGGFKSTSVNQSKTNAPESSTGVSFSNFNQNTQYGSNLHERSDGVALAPSGARYPFDEQRMWDFLNNGHSQILEGFQYAGQVGSNTYYNQGGNEAIDLSAFTSQSSNVGQSADQMIVDKNDGETNGDKCTDEDEVQDGNSMMDAEMGQFIDFSPTVEE</sequence>
<protein>
    <submittedName>
        <fullName evidence="2">Uncharacterized protein</fullName>
    </submittedName>
</protein>
<name>A0A3E2HRQ7_SCYLI</name>
<feature type="compositionally biased region" description="Basic and acidic residues" evidence="1">
    <location>
        <begin position="486"/>
        <end position="495"/>
    </location>
</feature>
<dbReference type="Proteomes" id="UP000258309">
    <property type="component" value="Unassembled WGS sequence"/>
</dbReference>
<feature type="compositionally biased region" description="Polar residues" evidence="1">
    <location>
        <begin position="281"/>
        <end position="308"/>
    </location>
</feature>
<organism evidence="2 3">
    <name type="scientific">Scytalidium lignicola</name>
    <name type="common">Hyphomycete</name>
    <dbReference type="NCBI Taxonomy" id="5539"/>
    <lineage>
        <taxon>Eukaryota</taxon>
        <taxon>Fungi</taxon>
        <taxon>Dikarya</taxon>
        <taxon>Ascomycota</taxon>
        <taxon>Pezizomycotina</taxon>
        <taxon>Leotiomycetes</taxon>
        <taxon>Leotiomycetes incertae sedis</taxon>
        <taxon>Scytalidium</taxon>
    </lineage>
</organism>
<feature type="compositionally biased region" description="Polar residues" evidence="1">
    <location>
        <begin position="53"/>
        <end position="66"/>
    </location>
</feature>
<evidence type="ECO:0000313" key="3">
    <source>
        <dbReference type="Proteomes" id="UP000258309"/>
    </source>
</evidence>
<dbReference type="OrthoDB" id="10683208at2759"/>
<feature type="region of interest" description="Disordered" evidence="1">
    <location>
        <begin position="539"/>
        <end position="587"/>
    </location>
</feature>
<comment type="caution">
    <text evidence="2">The sequence shown here is derived from an EMBL/GenBank/DDBJ whole genome shotgun (WGS) entry which is preliminary data.</text>
</comment>
<dbReference type="EMBL" id="NCSJ02000003">
    <property type="protein sequence ID" value="RFU36045.1"/>
    <property type="molecule type" value="Genomic_DNA"/>
</dbReference>
<feature type="non-terminal residue" evidence="2">
    <location>
        <position position="704"/>
    </location>
</feature>
<evidence type="ECO:0000313" key="2">
    <source>
        <dbReference type="EMBL" id="RFU36045.1"/>
    </source>
</evidence>
<feature type="compositionally biased region" description="Polar residues" evidence="1">
    <location>
        <begin position="496"/>
        <end position="505"/>
    </location>
</feature>
<feature type="compositionally biased region" description="Polar residues" evidence="1">
    <location>
        <begin position="340"/>
        <end position="358"/>
    </location>
</feature>
<feature type="non-terminal residue" evidence="2">
    <location>
        <position position="1"/>
    </location>
</feature>
<feature type="compositionally biased region" description="Polar residues" evidence="1">
    <location>
        <begin position="550"/>
        <end position="582"/>
    </location>
</feature>
<feature type="region of interest" description="Disordered" evidence="1">
    <location>
        <begin position="484"/>
        <end position="521"/>
    </location>
</feature>
<feature type="compositionally biased region" description="Polar residues" evidence="1">
    <location>
        <begin position="317"/>
        <end position="329"/>
    </location>
</feature>
<proteinExistence type="predicted"/>
<reference evidence="2 3" key="1">
    <citation type="submission" date="2018-05" db="EMBL/GenBank/DDBJ databases">
        <title>Draft genome sequence of Scytalidium lignicola DSM 105466, a ubiquitous saprotrophic fungus.</title>
        <authorList>
            <person name="Buettner E."/>
            <person name="Gebauer A.M."/>
            <person name="Hofrichter M."/>
            <person name="Liers C."/>
            <person name="Kellner H."/>
        </authorList>
    </citation>
    <scope>NUCLEOTIDE SEQUENCE [LARGE SCALE GENOMIC DNA]</scope>
    <source>
        <strain evidence="2 3">DSM 105466</strain>
    </source>
</reference>
<gene>
    <name evidence="2" type="ORF">B7463_g356</name>
</gene>
<feature type="compositionally biased region" description="Basic and acidic residues" evidence="1">
    <location>
        <begin position="395"/>
        <end position="408"/>
    </location>
</feature>